<dbReference type="EMBL" id="JAAXKY010000008">
    <property type="protein sequence ID" value="NMH76379.1"/>
    <property type="molecule type" value="Genomic_DNA"/>
</dbReference>
<keyword evidence="2" id="KW-1185">Reference proteome</keyword>
<dbReference type="RefSeq" id="WP_169394461.1">
    <property type="nucleotide sequence ID" value="NZ_BAAAJH010000008.1"/>
</dbReference>
<gene>
    <name evidence="1" type="ORF">HF577_04550</name>
</gene>
<sequence length="52" mass="5929">MTTSSTYVSLYDQRIQLVVRALRKNSKLGEEEAVELAGHVLYAIDHIPEKVR</sequence>
<comment type="caution">
    <text evidence="1">The sequence shown here is derived from an EMBL/GenBank/DDBJ whole genome shotgun (WGS) entry which is preliminary data.</text>
</comment>
<protein>
    <recommendedName>
        <fullName evidence="3">ANTAR domain-containing protein</fullName>
    </recommendedName>
</protein>
<evidence type="ECO:0000313" key="1">
    <source>
        <dbReference type="EMBL" id="NMH76379.1"/>
    </source>
</evidence>
<evidence type="ECO:0000313" key="2">
    <source>
        <dbReference type="Proteomes" id="UP001296706"/>
    </source>
</evidence>
<reference evidence="1 2" key="1">
    <citation type="submission" date="2020-04" db="EMBL/GenBank/DDBJ databases">
        <authorList>
            <person name="Klaysubun C."/>
            <person name="Duangmal K."/>
            <person name="Lipun K."/>
        </authorList>
    </citation>
    <scope>NUCLEOTIDE SEQUENCE [LARGE SCALE GENOMIC DNA]</scope>
    <source>
        <strain evidence="1 2">JCM 11839</strain>
    </source>
</reference>
<dbReference type="Proteomes" id="UP001296706">
    <property type="component" value="Unassembled WGS sequence"/>
</dbReference>
<dbReference type="Pfam" id="PF19826">
    <property type="entry name" value="DUF6307"/>
    <property type="match status" value="1"/>
</dbReference>
<organism evidence="1 2">
    <name type="scientific">Pseudonocardia xinjiangensis</name>
    <dbReference type="NCBI Taxonomy" id="75289"/>
    <lineage>
        <taxon>Bacteria</taxon>
        <taxon>Bacillati</taxon>
        <taxon>Actinomycetota</taxon>
        <taxon>Actinomycetes</taxon>
        <taxon>Pseudonocardiales</taxon>
        <taxon>Pseudonocardiaceae</taxon>
        <taxon>Pseudonocardia</taxon>
    </lineage>
</organism>
<evidence type="ECO:0008006" key="3">
    <source>
        <dbReference type="Google" id="ProtNLM"/>
    </source>
</evidence>
<name>A0ABX1R9Q2_9PSEU</name>
<proteinExistence type="predicted"/>
<dbReference type="InterPro" id="IPR046274">
    <property type="entry name" value="DUF6307"/>
</dbReference>
<accession>A0ABX1R9Q2</accession>